<dbReference type="EMBL" id="QGDO01000002">
    <property type="protein sequence ID" value="PWJ43266.1"/>
    <property type="molecule type" value="Genomic_DNA"/>
</dbReference>
<protein>
    <submittedName>
        <fullName evidence="1">Uncharacterized protein</fullName>
    </submittedName>
</protein>
<comment type="caution">
    <text evidence="1">The sequence shown here is derived from an EMBL/GenBank/DDBJ whole genome shotgun (WGS) entry which is preliminary data.</text>
</comment>
<accession>A0A315ZCG1</accession>
<dbReference type="RefSeq" id="WP_109617665.1">
    <property type="nucleotide sequence ID" value="NZ_QGDO01000002.1"/>
</dbReference>
<reference evidence="1 2" key="1">
    <citation type="submission" date="2018-03" db="EMBL/GenBank/DDBJ databases">
        <title>Genomic Encyclopedia of Archaeal and Bacterial Type Strains, Phase II (KMG-II): from individual species to whole genera.</title>
        <authorList>
            <person name="Goeker M."/>
        </authorList>
    </citation>
    <scope>NUCLEOTIDE SEQUENCE [LARGE SCALE GENOMIC DNA]</scope>
    <source>
        <strain evidence="1 2">DSM 28229</strain>
    </source>
</reference>
<name>A0A315ZCG1_SEDFL</name>
<sequence length="125" mass="14648">MHNSPELDGKYLGKITKDFARLSNTLKEAAYQLKARKISDYPIFVVSKGEAGIGQLLVGRNDIKELEWDFNFSFLQEFLDRNIILEENVKSFQESYKDPDEFCCLFVIDEDFIKFIYVPYPEDED</sequence>
<dbReference type="Proteomes" id="UP000245535">
    <property type="component" value="Unassembled WGS sequence"/>
</dbReference>
<proteinExistence type="predicted"/>
<keyword evidence="2" id="KW-1185">Reference proteome</keyword>
<evidence type="ECO:0000313" key="2">
    <source>
        <dbReference type="Proteomes" id="UP000245535"/>
    </source>
</evidence>
<organism evidence="1 2">
    <name type="scientific">Sediminitomix flava</name>
    <dbReference type="NCBI Taxonomy" id="379075"/>
    <lineage>
        <taxon>Bacteria</taxon>
        <taxon>Pseudomonadati</taxon>
        <taxon>Bacteroidota</taxon>
        <taxon>Cytophagia</taxon>
        <taxon>Cytophagales</taxon>
        <taxon>Flammeovirgaceae</taxon>
        <taxon>Sediminitomix</taxon>
    </lineage>
</organism>
<evidence type="ECO:0000313" key="1">
    <source>
        <dbReference type="EMBL" id="PWJ43266.1"/>
    </source>
</evidence>
<dbReference type="AlphaFoldDB" id="A0A315ZCG1"/>
<gene>
    <name evidence="1" type="ORF">BC781_102815</name>
</gene>
<dbReference type="OrthoDB" id="880708at2"/>